<dbReference type="Gene3D" id="1.10.10.10">
    <property type="entry name" value="Winged helix-like DNA-binding domain superfamily/Winged helix DNA-binding domain"/>
    <property type="match status" value="1"/>
</dbReference>
<dbReference type="Pfam" id="PF08100">
    <property type="entry name" value="Dimerisation"/>
    <property type="match status" value="1"/>
</dbReference>
<evidence type="ECO:0000313" key="6">
    <source>
        <dbReference type="EMBL" id="KAF2179237.1"/>
    </source>
</evidence>
<dbReference type="InterPro" id="IPR001077">
    <property type="entry name" value="COMT_C"/>
</dbReference>
<organism evidence="6 7">
    <name type="scientific">Zopfia rhizophila CBS 207.26</name>
    <dbReference type="NCBI Taxonomy" id="1314779"/>
    <lineage>
        <taxon>Eukaryota</taxon>
        <taxon>Fungi</taxon>
        <taxon>Dikarya</taxon>
        <taxon>Ascomycota</taxon>
        <taxon>Pezizomycotina</taxon>
        <taxon>Dothideomycetes</taxon>
        <taxon>Dothideomycetes incertae sedis</taxon>
        <taxon>Zopfiaceae</taxon>
        <taxon>Zopfia</taxon>
    </lineage>
</organism>
<dbReference type="InterPro" id="IPR036388">
    <property type="entry name" value="WH-like_DNA-bd_sf"/>
</dbReference>
<dbReference type="GO" id="GO:0032259">
    <property type="term" value="P:methylation"/>
    <property type="evidence" value="ECO:0007669"/>
    <property type="project" value="UniProtKB-KW"/>
</dbReference>
<keyword evidence="2 6" id="KW-0808">Transferase</keyword>
<reference evidence="6" key="1">
    <citation type="journal article" date="2020" name="Stud. Mycol.">
        <title>101 Dothideomycetes genomes: a test case for predicting lifestyles and emergence of pathogens.</title>
        <authorList>
            <person name="Haridas S."/>
            <person name="Albert R."/>
            <person name="Binder M."/>
            <person name="Bloem J."/>
            <person name="Labutti K."/>
            <person name="Salamov A."/>
            <person name="Andreopoulos B."/>
            <person name="Baker S."/>
            <person name="Barry K."/>
            <person name="Bills G."/>
            <person name="Bluhm B."/>
            <person name="Cannon C."/>
            <person name="Castanera R."/>
            <person name="Culley D."/>
            <person name="Daum C."/>
            <person name="Ezra D."/>
            <person name="Gonzalez J."/>
            <person name="Henrissat B."/>
            <person name="Kuo A."/>
            <person name="Liang C."/>
            <person name="Lipzen A."/>
            <person name="Lutzoni F."/>
            <person name="Magnuson J."/>
            <person name="Mondo S."/>
            <person name="Nolan M."/>
            <person name="Ohm R."/>
            <person name="Pangilinan J."/>
            <person name="Park H.-J."/>
            <person name="Ramirez L."/>
            <person name="Alfaro M."/>
            <person name="Sun H."/>
            <person name="Tritt A."/>
            <person name="Yoshinaga Y."/>
            <person name="Zwiers L.-H."/>
            <person name="Turgeon B."/>
            <person name="Goodwin S."/>
            <person name="Spatafora J."/>
            <person name="Crous P."/>
            <person name="Grigoriev I."/>
        </authorList>
    </citation>
    <scope>NUCLEOTIDE SEQUENCE</scope>
    <source>
        <strain evidence="6">CBS 207.26</strain>
    </source>
</reference>
<dbReference type="InterPro" id="IPR016461">
    <property type="entry name" value="COMT-like"/>
</dbReference>
<name>A0A6A6DIB7_9PEZI</name>
<dbReference type="PANTHER" id="PTHR43712:SF2">
    <property type="entry name" value="O-METHYLTRANSFERASE CICE"/>
    <property type="match status" value="1"/>
</dbReference>
<gene>
    <name evidence="6" type="ORF">K469DRAFT_674394</name>
</gene>
<evidence type="ECO:0000259" key="4">
    <source>
        <dbReference type="Pfam" id="PF00891"/>
    </source>
</evidence>
<dbReference type="SUPFAM" id="SSF46785">
    <property type="entry name" value="Winged helix' DNA-binding domain"/>
    <property type="match status" value="1"/>
</dbReference>
<dbReference type="EMBL" id="ML994668">
    <property type="protein sequence ID" value="KAF2179237.1"/>
    <property type="molecule type" value="Genomic_DNA"/>
</dbReference>
<evidence type="ECO:0000256" key="1">
    <source>
        <dbReference type="ARBA" id="ARBA00022603"/>
    </source>
</evidence>
<dbReference type="PROSITE" id="PS51683">
    <property type="entry name" value="SAM_OMT_II"/>
    <property type="match status" value="1"/>
</dbReference>
<dbReference type="Proteomes" id="UP000800200">
    <property type="component" value="Unassembled WGS sequence"/>
</dbReference>
<accession>A0A6A6DIB7</accession>
<evidence type="ECO:0000256" key="2">
    <source>
        <dbReference type="ARBA" id="ARBA00022679"/>
    </source>
</evidence>
<keyword evidence="7" id="KW-1185">Reference proteome</keyword>
<dbReference type="PANTHER" id="PTHR43712">
    <property type="entry name" value="PUTATIVE (AFU_ORTHOLOGUE AFUA_4G14580)-RELATED"/>
    <property type="match status" value="1"/>
</dbReference>
<dbReference type="InterPro" id="IPR029063">
    <property type="entry name" value="SAM-dependent_MTases_sf"/>
</dbReference>
<dbReference type="OrthoDB" id="1606438at2759"/>
<feature type="domain" description="O-methyltransferase dimerisation" evidence="5">
    <location>
        <begin position="69"/>
        <end position="146"/>
    </location>
</feature>
<feature type="domain" description="O-methyltransferase C-terminal" evidence="4">
    <location>
        <begin position="204"/>
        <end position="387"/>
    </location>
</feature>
<dbReference type="AlphaFoldDB" id="A0A6A6DIB7"/>
<dbReference type="Pfam" id="PF00891">
    <property type="entry name" value="Methyltransf_2"/>
    <property type="match status" value="1"/>
</dbReference>
<dbReference type="InterPro" id="IPR012967">
    <property type="entry name" value="COMT_dimerisation"/>
</dbReference>
<keyword evidence="3" id="KW-0949">S-adenosyl-L-methionine</keyword>
<dbReference type="SUPFAM" id="SSF53335">
    <property type="entry name" value="S-adenosyl-L-methionine-dependent methyltransferases"/>
    <property type="match status" value="1"/>
</dbReference>
<evidence type="ECO:0000256" key="3">
    <source>
        <dbReference type="ARBA" id="ARBA00022691"/>
    </source>
</evidence>
<proteinExistence type="predicted"/>
<evidence type="ECO:0000313" key="7">
    <source>
        <dbReference type="Proteomes" id="UP000800200"/>
    </source>
</evidence>
<dbReference type="InterPro" id="IPR036390">
    <property type="entry name" value="WH_DNA-bd_sf"/>
</dbReference>
<dbReference type="GO" id="GO:0046983">
    <property type="term" value="F:protein dimerization activity"/>
    <property type="evidence" value="ECO:0007669"/>
    <property type="project" value="InterPro"/>
</dbReference>
<protein>
    <submittedName>
        <fullName evidence="6">Putative O-methyltransferase</fullName>
    </submittedName>
</protein>
<evidence type="ECO:0000259" key="5">
    <source>
        <dbReference type="Pfam" id="PF08100"/>
    </source>
</evidence>
<keyword evidence="1 6" id="KW-0489">Methyltransferase</keyword>
<dbReference type="GO" id="GO:0008171">
    <property type="term" value="F:O-methyltransferase activity"/>
    <property type="evidence" value="ECO:0007669"/>
    <property type="project" value="InterPro"/>
</dbReference>
<dbReference type="Gene3D" id="3.40.50.150">
    <property type="entry name" value="Vaccinia Virus protein VP39"/>
    <property type="match status" value="1"/>
</dbReference>
<sequence>MEYILEDLIASLKSASTHLHGSAKLLLQSALHDTHNLPDQKTEKLASQALDLLSEVRLLLEPGHLVLADHFLGYQNTKSLVAAVELNIPDILRDGPKSLSILAAACNARPDRLRQVMRALHNNGIFSYDAATDSYENNPCSTLLLSDHWTQWRNWVDLYGNEFYDMARGIPLSLQKDAVRSPAQINFDTDDSMFKYFTDQGWVPKFHKTLSGGAIAQAPGILEDYPWHEVADTTILDVGGGGGGLIALLLRKHPNMKGGILDLSRVINQAKINFHTSDGQYTDVGKQLPMENLIAGDFMAEVPSFEVYTMKWCLHDWDDEKASIILKNIRRAIKMGDKSRLVILESALKDGHMGRMSRYGDINMMVAVSGKERDEKQWRALASETGWNLRKIYPLRNAWPCAIEFIPAWEEQNSAGKNGVS</sequence>